<feature type="signal peptide" evidence="2">
    <location>
        <begin position="1"/>
        <end position="20"/>
    </location>
</feature>
<dbReference type="eggNOG" id="ENOG502QVDR">
    <property type="taxonomic scope" value="Eukaryota"/>
</dbReference>
<feature type="transmembrane region" description="Helical" evidence="1">
    <location>
        <begin position="124"/>
        <end position="145"/>
    </location>
</feature>
<sequence>MNRALFLLFAVPCLGIVASAASTTSAQRAWAKIDYEGRVSTVTPTVDGATIVSEPPSSLTQISEYILSVNGHQKTTTAIGAFMVCDSANYASLTNAAASGPFCQPQTGSQLTPNTTYYITWDPAYFAAIGLQIVDAATISFYLAYNRSSLSAGGKRLMRMPGPSVVVTSAPATVQHHLVAVAAIVTPVVISALVLGTMAFCVWSYQHHGHLPWIGKIVSKRTSSFSAKGYNVRHYQNYGQETGSFGITGGRVFSSPTTTSGNAFRDELKRQEQERV</sequence>
<reference evidence="3 4" key="1">
    <citation type="journal article" date="2013" name="BMC Genomics">
        <title>The genome and transcriptome of the pine saprophyte Ophiostoma piceae, and a comparison with the bark beetle-associated pine pathogen Grosmannia clavigera.</title>
        <authorList>
            <person name="Haridas S."/>
            <person name="Wang Y."/>
            <person name="Lim L."/>
            <person name="Massoumi Alamouti S."/>
            <person name="Jackman S."/>
            <person name="Docking R."/>
            <person name="Robertson G."/>
            <person name="Birol I."/>
            <person name="Bohlmann J."/>
            <person name="Breuil C."/>
        </authorList>
    </citation>
    <scope>NUCLEOTIDE SEQUENCE [LARGE SCALE GENOMIC DNA]</scope>
    <source>
        <strain evidence="3 4">UAMH 11346</strain>
    </source>
</reference>
<protein>
    <submittedName>
        <fullName evidence="3">Uncharacterized protein</fullName>
    </submittedName>
</protein>
<keyword evidence="1" id="KW-0812">Transmembrane</keyword>
<accession>S3C3P4</accession>
<dbReference type="EMBL" id="KE148153">
    <property type="protein sequence ID" value="EPE06406.1"/>
    <property type="molecule type" value="Genomic_DNA"/>
</dbReference>
<dbReference type="OrthoDB" id="4084551at2759"/>
<proteinExistence type="predicted"/>
<dbReference type="HOGENOM" id="CLU_038276_0_1_1"/>
<dbReference type="AlphaFoldDB" id="S3C3P4"/>
<dbReference type="Proteomes" id="UP000016923">
    <property type="component" value="Unassembled WGS sequence"/>
</dbReference>
<keyword evidence="1" id="KW-0472">Membrane</keyword>
<gene>
    <name evidence="3" type="ORF">F503_02534</name>
</gene>
<evidence type="ECO:0000256" key="2">
    <source>
        <dbReference type="SAM" id="SignalP"/>
    </source>
</evidence>
<feature type="transmembrane region" description="Helical" evidence="1">
    <location>
        <begin position="180"/>
        <end position="203"/>
    </location>
</feature>
<evidence type="ECO:0000313" key="3">
    <source>
        <dbReference type="EMBL" id="EPE06406.1"/>
    </source>
</evidence>
<name>S3C3P4_OPHP1</name>
<feature type="chain" id="PRO_5004506781" evidence="2">
    <location>
        <begin position="21"/>
        <end position="276"/>
    </location>
</feature>
<evidence type="ECO:0000256" key="1">
    <source>
        <dbReference type="SAM" id="Phobius"/>
    </source>
</evidence>
<evidence type="ECO:0000313" key="4">
    <source>
        <dbReference type="Proteomes" id="UP000016923"/>
    </source>
</evidence>
<keyword evidence="4" id="KW-1185">Reference proteome</keyword>
<organism evidence="3 4">
    <name type="scientific">Ophiostoma piceae (strain UAMH 11346)</name>
    <name type="common">Sap stain fungus</name>
    <dbReference type="NCBI Taxonomy" id="1262450"/>
    <lineage>
        <taxon>Eukaryota</taxon>
        <taxon>Fungi</taxon>
        <taxon>Dikarya</taxon>
        <taxon>Ascomycota</taxon>
        <taxon>Pezizomycotina</taxon>
        <taxon>Sordariomycetes</taxon>
        <taxon>Sordariomycetidae</taxon>
        <taxon>Ophiostomatales</taxon>
        <taxon>Ophiostomataceae</taxon>
        <taxon>Ophiostoma</taxon>
    </lineage>
</organism>
<dbReference type="Pfam" id="PF14610">
    <property type="entry name" value="Psg1"/>
    <property type="match status" value="1"/>
</dbReference>
<keyword evidence="1" id="KW-1133">Transmembrane helix</keyword>
<dbReference type="InterPro" id="IPR028000">
    <property type="entry name" value="Pma1"/>
</dbReference>
<keyword evidence="2" id="KW-0732">Signal</keyword>
<dbReference type="VEuPathDB" id="FungiDB:F503_02534"/>